<evidence type="ECO:0000256" key="1">
    <source>
        <dbReference type="SAM" id="Coils"/>
    </source>
</evidence>
<gene>
    <name evidence="2" type="ORF">YRYPWZST_CDS0127</name>
</gene>
<keyword evidence="1" id="KW-0175">Coiled coil</keyword>
<proteinExistence type="predicted"/>
<evidence type="ECO:0000313" key="2">
    <source>
        <dbReference type="EMBL" id="XCH40528.1"/>
    </source>
</evidence>
<organism evidence="2">
    <name type="scientific">Salmonella phage vB_SEnST11_KE23</name>
    <dbReference type="NCBI Taxonomy" id="3161174"/>
    <lineage>
        <taxon>Viruses</taxon>
        <taxon>Duplodnaviria</taxon>
        <taxon>Heunggongvirae</taxon>
        <taxon>Uroviricota</taxon>
        <taxon>Caudoviricetes</taxon>
        <taxon>Vequintavirinae</taxon>
        <taxon>Seunavirus</taxon>
    </lineage>
</organism>
<protein>
    <submittedName>
        <fullName evidence="2">Uncharacterized protein</fullName>
    </submittedName>
</protein>
<accession>A0AAU8GEW3</accession>
<sequence length="89" mass="9755">MKKTTVVLLASLFIAPVHAEDNTVTKGQDMLESYGNGVKDVEARILRKAQLRSDIATANLKIAAFEVEIAKEKLNKSLAEAALVQMEKK</sequence>
<reference evidence="2" key="1">
    <citation type="submission" date="2024-05" db="EMBL/GenBank/DDBJ databases">
        <authorList>
            <person name="Mugo M.M."/>
            <person name="Musyoki A.M."/>
            <person name="Makumi A.M."/>
            <person name="Mutai I."/>
            <person name="Drechsel O."/>
            <person name="Kering K.K."/>
            <person name="Muturi P."/>
            <person name="Mbae C.K."/>
            <person name="Kariuki S.M."/>
        </authorList>
    </citation>
    <scope>NUCLEOTIDE SEQUENCE</scope>
</reference>
<name>A0AAU8GEW3_9CAUD</name>
<dbReference type="EMBL" id="PP856722">
    <property type="protein sequence ID" value="XCH40528.1"/>
    <property type="molecule type" value="Genomic_DNA"/>
</dbReference>
<feature type="coiled-coil region" evidence="1">
    <location>
        <begin position="48"/>
        <end position="89"/>
    </location>
</feature>